<name>A0A810C4C5_9BRAD</name>
<dbReference type="PROSITE" id="PS50830">
    <property type="entry name" value="TNASE_3"/>
    <property type="match status" value="1"/>
</dbReference>
<reference evidence="3" key="2">
    <citation type="submission" date="2020-05" db="EMBL/GenBank/DDBJ databases">
        <title>Complete genome sequence of Bradyrhizobium diazoefficiens XF3 isolated from soybean nodule.</title>
        <authorList>
            <person name="Noda R."/>
            <person name="Kakizaki K."/>
            <person name="Minamisawa K."/>
        </authorList>
    </citation>
    <scope>NUCLEOTIDE SEQUENCE</scope>
    <source>
        <strain evidence="3">XF3</strain>
    </source>
</reference>
<protein>
    <submittedName>
        <fullName evidence="4">Nuclease</fullName>
    </submittedName>
</protein>
<gene>
    <name evidence="2" type="ORF">XF2B_67420</name>
    <name evidence="3" type="ORF">XF3B_67820</name>
    <name evidence="4" type="ORF">XF9B_38140</name>
    <name evidence="5" type="ORF">XF9B_67110</name>
</gene>
<dbReference type="Pfam" id="PF00565">
    <property type="entry name" value="SNase"/>
    <property type="match status" value="1"/>
</dbReference>
<dbReference type="SUPFAM" id="SSF50199">
    <property type="entry name" value="Staphylococcal nuclease"/>
    <property type="match status" value="1"/>
</dbReference>
<dbReference type="SMART" id="SM00318">
    <property type="entry name" value="SNc"/>
    <property type="match status" value="1"/>
</dbReference>
<dbReference type="EMBL" id="AP023098">
    <property type="protein sequence ID" value="BCE82393.1"/>
    <property type="molecule type" value="Genomic_DNA"/>
</dbReference>
<proteinExistence type="predicted"/>
<dbReference type="InterPro" id="IPR035437">
    <property type="entry name" value="SNase_OB-fold_sf"/>
</dbReference>
<dbReference type="AlphaFoldDB" id="A0A810C4C5"/>
<dbReference type="InterPro" id="IPR016071">
    <property type="entry name" value="Staphylococal_nuclease_OB-fold"/>
</dbReference>
<dbReference type="EMBL" id="AP023098">
    <property type="protein sequence ID" value="BCE85290.1"/>
    <property type="molecule type" value="Genomic_DNA"/>
</dbReference>
<evidence type="ECO:0000313" key="4">
    <source>
        <dbReference type="EMBL" id="BCE82393.1"/>
    </source>
</evidence>
<reference evidence="4" key="3">
    <citation type="submission" date="2020-05" db="EMBL/GenBank/DDBJ databases">
        <title>Complete genome sequence of Bradyrhizobium diazoefficiens XF9 isolated from soybean nodule.</title>
        <authorList>
            <person name="Noda R."/>
            <person name="Kakizaki K."/>
            <person name="Minamisawa K."/>
        </authorList>
    </citation>
    <scope>NUCLEOTIDE SEQUENCE</scope>
    <source>
        <strain evidence="4">XF9</strain>
    </source>
</reference>
<evidence type="ECO:0000313" key="3">
    <source>
        <dbReference type="EMBL" id="BCE41751.1"/>
    </source>
</evidence>
<reference evidence="2" key="1">
    <citation type="submission" date="2020-05" db="EMBL/GenBank/DDBJ databases">
        <title>Complete genome sequence of Bradyrhizobium diazoefficiens XF2 isolated from soybean nodule.</title>
        <authorList>
            <person name="Noda R."/>
            <person name="Kakizaki K."/>
            <person name="Minamisawa K."/>
        </authorList>
    </citation>
    <scope>NUCLEOTIDE SEQUENCE</scope>
    <source>
        <strain evidence="2">XF2</strain>
    </source>
</reference>
<organism evidence="4">
    <name type="scientific">Bradyrhizobium diazoefficiens</name>
    <dbReference type="NCBI Taxonomy" id="1355477"/>
    <lineage>
        <taxon>Bacteria</taxon>
        <taxon>Pseudomonadati</taxon>
        <taxon>Pseudomonadota</taxon>
        <taxon>Alphaproteobacteria</taxon>
        <taxon>Hyphomicrobiales</taxon>
        <taxon>Nitrobacteraceae</taxon>
        <taxon>Bradyrhizobium</taxon>
    </lineage>
</organism>
<dbReference type="PANTHER" id="PTHR12302">
    <property type="entry name" value="EBNA2 BINDING PROTEIN P100"/>
    <property type="match status" value="1"/>
</dbReference>
<evidence type="ECO:0000313" key="2">
    <source>
        <dbReference type="EMBL" id="BCE32973.1"/>
    </source>
</evidence>
<dbReference type="EMBL" id="AP023093">
    <property type="protein sequence ID" value="BCE41751.1"/>
    <property type="molecule type" value="Genomic_DNA"/>
</dbReference>
<evidence type="ECO:0000313" key="5">
    <source>
        <dbReference type="EMBL" id="BCE85290.1"/>
    </source>
</evidence>
<evidence type="ECO:0000259" key="1">
    <source>
        <dbReference type="PROSITE" id="PS50830"/>
    </source>
</evidence>
<sequence length="226" mass="25200">MPAAAFEARGVPHIVDADTVYIGQTKIRLQGVDAPEMDQICLDGAGKRWQCGIDARTSLEEHSAGRPWRCETFGTDRYGRDLATCFIDNEDVNGWLVGQGWAMAFRRYSQAYVADEERARTARKGLWRGAFVAPWDWRHRSRTTTILGAVSVPIDAQRTIIGRTSGDEPPSPNCAIKSNLRAAPACIYHLPGGQFYDSLSMKDTRSRRWFCSEAEAIAAGCRRSKQ</sequence>
<dbReference type="Gene3D" id="2.40.50.90">
    <property type="match status" value="1"/>
</dbReference>
<feature type="domain" description="TNase-like" evidence="1">
    <location>
        <begin position="11"/>
        <end position="129"/>
    </location>
</feature>
<dbReference type="EMBL" id="AP023092">
    <property type="protein sequence ID" value="BCE32973.1"/>
    <property type="molecule type" value="Genomic_DNA"/>
</dbReference>
<accession>A0A810C4C5</accession>
<dbReference type="PANTHER" id="PTHR12302:SF26">
    <property type="entry name" value="BLR1266 PROTEIN"/>
    <property type="match status" value="1"/>
</dbReference>